<evidence type="ECO:0000313" key="8">
    <source>
        <dbReference type="EMBL" id="OGL44899.1"/>
    </source>
</evidence>
<dbReference type="SFLD" id="SFLDG01387">
    <property type="entry name" value="BtrN-like_SPASM_domain_contain"/>
    <property type="match status" value="1"/>
</dbReference>
<accession>A0A1F7RTL2</accession>
<dbReference type="AlphaFoldDB" id="A0A1F7RTL2"/>
<dbReference type="SMART" id="SM00729">
    <property type="entry name" value="Elp3"/>
    <property type="match status" value="1"/>
</dbReference>
<dbReference type="GO" id="GO:0003824">
    <property type="term" value="F:catalytic activity"/>
    <property type="evidence" value="ECO:0007669"/>
    <property type="project" value="InterPro"/>
</dbReference>
<dbReference type="Pfam" id="PF04055">
    <property type="entry name" value="Radical_SAM"/>
    <property type="match status" value="1"/>
</dbReference>
<evidence type="ECO:0000256" key="5">
    <source>
        <dbReference type="ARBA" id="ARBA00023004"/>
    </source>
</evidence>
<dbReference type="SFLD" id="SFLDS00029">
    <property type="entry name" value="Radical_SAM"/>
    <property type="match status" value="1"/>
</dbReference>
<organism evidence="8 9">
    <name type="scientific">Candidatus Schekmanbacteria bacterium RBG_16_38_10</name>
    <dbReference type="NCBI Taxonomy" id="1817879"/>
    <lineage>
        <taxon>Bacteria</taxon>
        <taxon>Candidatus Schekmaniibacteriota</taxon>
    </lineage>
</organism>
<gene>
    <name evidence="8" type="ORF">A2W05_06505</name>
</gene>
<dbReference type="GO" id="GO:0051536">
    <property type="term" value="F:iron-sulfur cluster binding"/>
    <property type="evidence" value="ECO:0007669"/>
    <property type="project" value="UniProtKB-KW"/>
</dbReference>
<dbReference type="Gene3D" id="3.20.20.70">
    <property type="entry name" value="Aldolase class I"/>
    <property type="match status" value="1"/>
</dbReference>
<keyword evidence="4" id="KW-0479">Metal-binding</keyword>
<dbReference type="EMBL" id="MGDE01000159">
    <property type="protein sequence ID" value="OGL44899.1"/>
    <property type="molecule type" value="Genomic_DNA"/>
</dbReference>
<keyword evidence="2" id="KW-0004">4Fe-4S</keyword>
<evidence type="ECO:0000256" key="2">
    <source>
        <dbReference type="ARBA" id="ARBA00022485"/>
    </source>
</evidence>
<sequence>MGIKKALNRSGEILRKQGLKSLINIVWTKLYTFKALPLSVKGYPITAQIETTNMCNLKCNMCAHSTASWKSHIPPKMLTLEEFKSIINQLPYIQLVLINGVGEPLLNPHLIDMIKYANNRGIRSSFFTNAMLLTKDKVRELINAKGLIDLKVSIDGGTPDTYERIREGASFSKLFENIKNFIEMRNAAGREMPHISVYTVAMRENIHEIPLLVDLIAGLGIKQMYLHGFLEDDNTKGEPLKPDDIVLLERYKKDAAAKGINITAGELPDGTSNTLRERTCIDPWKMVYVNAAGWINPCCYSFHDKSVYFGNIFETDLKKIWNNENYRDFRHKLKTDMPAPCLRCPRYGKKRAI</sequence>
<dbReference type="Proteomes" id="UP000178797">
    <property type="component" value="Unassembled WGS sequence"/>
</dbReference>
<name>A0A1F7RTL2_9BACT</name>
<keyword evidence="6" id="KW-0411">Iron-sulfur</keyword>
<feature type="domain" description="Radical SAM core" evidence="7">
    <location>
        <begin position="41"/>
        <end position="263"/>
    </location>
</feature>
<dbReference type="PANTHER" id="PTHR11228:SF7">
    <property type="entry name" value="PQQA PEPTIDE CYCLASE"/>
    <property type="match status" value="1"/>
</dbReference>
<dbReference type="PANTHER" id="PTHR11228">
    <property type="entry name" value="RADICAL SAM DOMAIN PROTEIN"/>
    <property type="match status" value="1"/>
</dbReference>
<evidence type="ECO:0000256" key="4">
    <source>
        <dbReference type="ARBA" id="ARBA00022723"/>
    </source>
</evidence>
<keyword evidence="5" id="KW-0408">Iron</keyword>
<comment type="cofactor">
    <cofactor evidence="1">
        <name>[4Fe-4S] cluster</name>
        <dbReference type="ChEBI" id="CHEBI:49883"/>
    </cofactor>
</comment>
<dbReference type="CDD" id="cd21109">
    <property type="entry name" value="SPASM"/>
    <property type="match status" value="1"/>
</dbReference>
<dbReference type="InterPro" id="IPR034391">
    <property type="entry name" value="AdoMet-like_SPASM_containing"/>
</dbReference>
<dbReference type="InterPro" id="IPR023885">
    <property type="entry name" value="4Fe4S-binding_SPASM_dom"/>
</dbReference>
<dbReference type="Pfam" id="PF13186">
    <property type="entry name" value="SPASM"/>
    <property type="match status" value="1"/>
</dbReference>
<dbReference type="InterPro" id="IPR007197">
    <property type="entry name" value="rSAM"/>
</dbReference>
<dbReference type="InterPro" id="IPR013785">
    <property type="entry name" value="Aldolase_TIM"/>
</dbReference>
<evidence type="ECO:0000313" key="9">
    <source>
        <dbReference type="Proteomes" id="UP000178797"/>
    </source>
</evidence>
<dbReference type="GO" id="GO:0046872">
    <property type="term" value="F:metal ion binding"/>
    <property type="evidence" value="ECO:0007669"/>
    <property type="project" value="UniProtKB-KW"/>
</dbReference>
<dbReference type="CDD" id="cd01335">
    <property type="entry name" value="Radical_SAM"/>
    <property type="match status" value="1"/>
</dbReference>
<comment type="caution">
    <text evidence="8">The sequence shown here is derived from an EMBL/GenBank/DDBJ whole genome shotgun (WGS) entry which is preliminary data.</text>
</comment>
<dbReference type="SUPFAM" id="SSF102114">
    <property type="entry name" value="Radical SAM enzymes"/>
    <property type="match status" value="1"/>
</dbReference>
<dbReference type="PROSITE" id="PS51918">
    <property type="entry name" value="RADICAL_SAM"/>
    <property type="match status" value="1"/>
</dbReference>
<evidence type="ECO:0000256" key="6">
    <source>
        <dbReference type="ARBA" id="ARBA00023014"/>
    </source>
</evidence>
<dbReference type="InterPro" id="IPR006638">
    <property type="entry name" value="Elp3/MiaA/NifB-like_rSAM"/>
</dbReference>
<protein>
    <recommendedName>
        <fullName evidence="7">Radical SAM core domain-containing protein</fullName>
    </recommendedName>
</protein>
<keyword evidence="3" id="KW-0949">S-adenosyl-L-methionine</keyword>
<evidence type="ECO:0000256" key="1">
    <source>
        <dbReference type="ARBA" id="ARBA00001966"/>
    </source>
</evidence>
<dbReference type="SFLD" id="SFLDG01067">
    <property type="entry name" value="SPASM/twitch_domain_containing"/>
    <property type="match status" value="1"/>
</dbReference>
<dbReference type="InterPro" id="IPR058240">
    <property type="entry name" value="rSAM_sf"/>
</dbReference>
<proteinExistence type="predicted"/>
<reference evidence="8 9" key="1">
    <citation type="journal article" date="2016" name="Nat. Commun.">
        <title>Thousands of microbial genomes shed light on interconnected biogeochemical processes in an aquifer system.</title>
        <authorList>
            <person name="Anantharaman K."/>
            <person name="Brown C.T."/>
            <person name="Hug L.A."/>
            <person name="Sharon I."/>
            <person name="Castelle C.J."/>
            <person name="Probst A.J."/>
            <person name="Thomas B.C."/>
            <person name="Singh A."/>
            <person name="Wilkins M.J."/>
            <person name="Karaoz U."/>
            <person name="Brodie E.L."/>
            <person name="Williams K.H."/>
            <person name="Hubbard S.S."/>
            <person name="Banfield J.F."/>
        </authorList>
    </citation>
    <scope>NUCLEOTIDE SEQUENCE [LARGE SCALE GENOMIC DNA]</scope>
</reference>
<dbReference type="InterPro" id="IPR050377">
    <property type="entry name" value="Radical_SAM_PqqE_MftC-like"/>
</dbReference>
<evidence type="ECO:0000256" key="3">
    <source>
        <dbReference type="ARBA" id="ARBA00022691"/>
    </source>
</evidence>
<evidence type="ECO:0000259" key="7">
    <source>
        <dbReference type="PROSITE" id="PS51918"/>
    </source>
</evidence>